<evidence type="ECO:0000259" key="5">
    <source>
        <dbReference type="Pfam" id="PF16861"/>
    </source>
</evidence>
<dbReference type="EMBL" id="CM001889">
    <property type="protein sequence ID" value="EOY51279.1"/>
    <property type="molecule type" value="Genomic_DNA"/>
</dbReference>
<sequence>MRILGINALFHDPAAALVVDGRTVAAAEEERFSRRKHGKRPVPFSAWEVPELSARWCLEHAGVRPGELDAVAYSFDPKLARPARDMGLDDPWDPLRLEYARRAPEFLADALPGLDPDRVVFVPHHVAHAASAGPASPYPDNDVLVLDGRGESASHLAGRYRDGKLDVLATQALPHSLGLVYEELTEHLGFLRSSDEYKVMALASYGTPRHLDRLREHIHATGDGGFGAHGVDWAALAPPRAKGEDWTKDHADLAASTQAVLEELLLELVHWLHGEAGGEALTMAGGVALNCVANSKIAARGPYRHVWVQPAAGDAGTALGGALHVAAAQEGAAPEPMPGADLGRGWRDDEIRAWLETAAIPYEEPDDIAETVAEELARDGIVAWFQGRSEFGPRALGHRSLLAHPGRSENLERLNHVKGREEFRPVAPMVLAGRAADIFTGPVPSPYMLFVHDVAPAWRDRVPAVVHVGRHRPHPDRRGAPRAARRADAGRLRTAHRAARRRQHQPQHRRAAHGRRPARRPGVLRVGTRRPVGHRPLRGAPGTGVRMSTAPGTGGPRTGYAVVVPTLVRDTLADCLAALVAAHGPDPDEIVLVDDRPAPDADPDALEHALTVLGDLRERTVVLRSGGRGPAAARNTGARAVTSPWTAFLDDDVQVGPHWCDQLLQDLAEAAPDTGAVQGVIAVPLPGERRPTDWERGTAGLAQARWITADMAYRTDVLKQVGGFDERFTRAFREDADLALRVLDAGWRIRRGRRTTRHPVRPAARWVSLKQQRGNADDALMRRLHGPDWWAKAVAPRGRIRRHAAITAAGTAALALAVAGRPRAAAVAGAGWAAGTAEFAWARIGPGPRTRHEITTMLITSVLIPPAATWHRLSGLWRHRDAPAWREVTA</sequence>
<feature type="region of interest" description="Disordered" evidence="2">
    <location>
        <begin position="470"/>
        <end position="556"/>
    </location>
</feature>
<keyword evidence="6" id="KW-0808">Transferase</keyword>
<gene>
    <name evidence="6" type="ORF">SLI_6573</name>
</gene>
<evidence type="ECO:0000259" key="4">
    <source>
        <dbReference type="Pfam" id="PF02543"/>
    </source>
</evidence>
<dbReference type="Gene3D" id="3.90.870.20">
    <property type="entry name" value="Carbamoyltransferase, C-terminal domain"/>
    <property type="match status" value="1"/>
</dbReference>
<feature type="compositionally biased region" description="Basic residues" evidence="2">
    <location>
        <begin position="527"/>
        <end position="537"/>
    </location>
</feature>
<proteinExistence type="inferred from homology"/>
<dbReference type="Proteomes" id="UP000014062">
    <property type="component" value="Chromosome"/>
</dbReference>
<dbReference type="GO" id="GO:0016740">
    <property type="term" value="F:transferase activity"/>
    <property type="evidence" value="ECO:0007669"/>
    <property type="project" value="UniProtKB-KW"/>
</dbReference>
<name>A0A7U9HEG4_STRLI</name>
<evidence type="ECO:0000259" key="3">
    <source>
        <dbReference type="Pfam" id="PF00535"/>
    </source>
</evidence>
<dbReference type="SUPFAM" id="SSF53448">
    <property type="entry name" value="Nucleotide-diphospho-sugar transferases"/>
    <property type="match status" value="1"/>
</dbReference>
<dbReference type="Gene3D" id="3.90.550.10">
    <property type="entry name" value="Spore Coat Polysaccharide Biosynthesis Protein SpsA, Chain A"/>
    <property type="match status" value="1"/>
</dbReference>
<dbReference type="SUPFAM" id="SSF53067">
    <property type="entry name" value="Actin-like ATPase domain"/>
    <property type="match status" value="1"/>
</dbReference>
<dbReference type="InterPro" id="IPR001173">
    <property type="entry name" value="Glyco_trans_2-like"/>
</dbReference>
<evidence type="ECO:0000313" key="6">
    <source>
        <dbReference type="EMBL" id="EOY51279.1"/>
    </source>
</evidence>
<feature type="domain" description="Carbamoyltransferase" evidence="4">
    <location>
        <begin position="2"/>
        <end position="71"/>
    </location>
</feature>
<dbReference type="PANTHER" id="PTHR34847:SF1">
    <property type="entry name" value="NODULATION PROTEIN U"/>
    <property type="match status" value="1"/>
</dbReference>
<dbReference type="Pfam" id="PF16861">
    <property type="entry name" value="Carbam_trans_C"/>
    <property type="match status" value="1"/>
</dbReference>
<feature type="compositionally biased region" description="Basic residues" evidence="2">
    <location>
        <begin position="493"/>
        <end position="519"/>
    </location>
</feature>
<feature type="domain" description="Carbamoyltransferase C-terminal" evidence="5">
    <location>
        <begin position="373"/>
        <end position="469"/>
    </location>
</feature>
<evidence type="ECO:0000256" key="1">
    <source>
        <dbReference type="ARBA" id="ARBA00006129"/>
    </source>
</evidence>
<dbReference type="AlphaFoldDB" id="A0A7U9HEG4"/>
<accession>A0A7U9HEG4</accession>
<dbReference type="CDD" id="cd24098">
    <property type="entry name" value="ASKHA_NBD_TobZ_N"/>
    <property type="match status" value="1"/>
</dbReference>
<dbReference type="Pfam" id="PF02543">
    <property type="entry name" value="Carbam_trans_N"/>
    <property type="match status" value="2"/>
</dbReference>
<dbReference type="InterPro" id="IPR029044">
    <property type="entry name" value="Nucleotide-diphossugar_trans"/>
</dbReference>
<reference evidence="7" key="1">
    <citation type="journal article" date="2013" name="Genome Biol. Evol.">
        <title>The genome sequence of Streptomyces lividans 66 reveals a novel tRNA-dependent peptide biosynthetic system within a metal-related genomic island.</title>
        <authorList>
            <person name="Cruz-Morales P."/>
            <person name="Vijgenboom E."/>
            <person name="Iruegas-Bocardo F."/>
            <person name="Girard G."/>
            <person name="Yanez-Guerra L.A."/>
            <person name="Ramos-Aboites H.E."/>
            <person name="Pernodet J.L."/>
            <person name="Anne J."/>
            <person name="van Wezel G.P."/>
            <person name="Barona-Gomez F."/>
        </authorList>
    </citation>
    <scope>NUCLEOTIDE SEQUENCE [LARGE SCALE GENOMIC DNA]</scope>
    <source>
        <strain evidence="7">1326</strain>
    </source>
</reference>
<dbReference type="InterPro" id="IPR003696">
    <property type="entry name" value="Carbtransf_dom"/>
</dbReference>
<feature type="domain" description="Glycosyltransferase 2-like" evidence="3">
    <location>
        <begin position="562"/>
        <end position="705"/>
    </location>
</feature>
<dbReference type="InterPro" id="IPR051338">
    <property type="entry name" value="NodU/CmcH_Carbamoyltrnsfr"/>
</dbReference>
<protein>
    <submittedName>
        <fullName evidence="6">Carbamoyltransferase family protein</fullName>
    </submittedName>
</protein>
<dbReference type="InterPro" id="IPR031730">
    <property type="entry name" value="Carbam_trans_C"/>
</dbReference>
<dbReference type="InterPro" id="IPR038152">
    <property type="entry name" value="Carbam_trans_C_sf"/>
</dbReference>
<evidence type="ECO:0000256" key="2">
    <source>
        <dbReference type="SAM" id="MobiDB-lite"/>
    </source>
</evidence>
<dbReference type="InterPro" id="IPR043129">
    <property type="entry name" value="ATPase_NBD"/>
</dbReference>
<dbReference type="Pfam" id="PF00535">
    <property type="entry name" value="Glycos_transf_2"/>
    <property type="match status" value="1"/>
</dbReference>
<organism evidence="6 7">
    <name type="scientific">Streptomyces lividans 1326</name>
    <dbReference type="NCBI Taxonomy" id="1200984"/>
    <lineage>
        <taxon>Bacteria</taxon>
        <taxon>Bacillati</taxon>
        <taxon>Actinomycetota</taxon>
        <taxon>Actinomycetes</taxon>
        <taxon>Kitasatosporales</taxon>
        <taxon>Streptomycetaceae</taxon>
        <taxon>Streptomyces</taxon>
    </lineage>
</organism>
<evidence type="ECO:0000313" key="7">
    <source>
        <dbReference type="Proteomes" id="UP000014062"/>
    </source>
</evidence>
<dbReference type="PANTHER" id="PTHR34847">
    <property type="entry name" value="NODULATION PROTEIN U"/>
    <property type="match status" value="1"/>
</dbReference>
<feature type="domain" description="Carbamoyltransferase" evidence="4">
    <location>
        <begin position="117"/>
        <end position="323"/>
    </location>
</feature>
<dbReference type="Gene3D" id="3.30.420.40">
    <property type="match status" value="2"/>
</dbReference>
<comment type="similarity">
    <text evidence="1">Belongs to the NodU/CmcH family.</text>
</comment>